<reference evidence="1" key="1">
    <citation type="journal article" date="2021" name="ISME J.">
        <title>Mercury methylation by metabolically versatile and cosmopolitan marine bacteria.</title>
        <authorList>
            <person name="Lin H."/>
            <person name="Ascher D.B."/>
            <person name="Myung Y."/>
            <person name="Lamborg C.H."/>
            <person name="Hallam S.J."/>
            <person name="Gionfriddo C.M."/>
            <person name="Holt K.E."/>
            <person name="Moreau J.W."/>
        </authorList>
    </citation>
    <scope>NUCLEOTIDE SEQUENCE</scope>
    <source>
        <strain evidence="1">SI075_bin30</strain>
    </source>
</reference>
<evidence type="ECO:0000313" key="1">
    <source>
        <dbReference type="EMBL" id="MBT4870455.1"/>
    </source>
</evidence>
<organism evidence="1 2">
    <name type="scientific">Candidatus Iainarchaeum sp</name>
    <dbReference type="NCBI Taxonomy" id="3101447"/>
    <lineage>
        <taxon>Archaea</taxon>
        <taxon>Candidatus Iainarchaeota</taxon>
        <taxon>Candidatus Iainarchaeia</taxon>
        <taxon>Candidatus Iainarchaeales</taxon>
        <taxon>Candidatus Iainarchaeaceae</taxon>
        <taxon>Candidatus Iainarchaeum</taxon>
    </lineage>
</organism>
<name>A0A8T5GEQ4_9ARCH</name>
<dbReference type="AlphaFoldDB" id="A0A8T5GEQ4"/>
<gene>
    <name evidence="1" type="ORF">HON47_02690</name>
</gene>
<dbReference type="EMBL" id="JABJNZ010000037">
    <property type="protein sequence ID" value="MBT4870455.1"/>
    <property type="molecule type" value="Genomic_DNA"/>
</dbReference>
<evidence type="ECO:0000313" key="2">
    <source>
        <dbReference type="Proteomes" id="UP000722459"/>
    </source>
</evidence>
<sequence>MKKTIWILTILTIFILSFGCLEAPTDTSKEANQARAEILTKINQLENNPTLIELKKCNSEFKNMAENSSTEETLIEKYNKCKPLSDQALTEGKIVAQEIESYYGTVSQTFDYEVQTYLQQAVIIYYDSTLEPESIAFDVIPCTVAPVSAACKAKAFERLE</sequence>
<dbReference type="Proteomes" id="UP000722459">
    <property type="component" value="Unassembled WGS sequence"/>
</dbReference>
<comment type="caution">
    <text evidence="1">The sequence shown here is derived from an EMBL/GenBank/DDBJ whole genome shotgun (WGS) entry which is preliminary data.</text>
</comment>
<dbReference type="PROSITE" id="PS51257">
    <property type="entry name" value="PROKAR_LIPOPROTEIN"/>
    <property type="match status" value="1"/>
</dbReference>
<proteinExistence type="predicted"/>
<accession>A0A8T5GEQ4</accession>
<protein>
    <submittedName>
        <fullName evidence="1">Uncharacterized protein</fullName>
    </submittedName>
</protein>